<reference evidence="3 4" key="1">
    <citation type="submission" date="2018-02" db="EMBL/GenBank/DDBJ databases">
        <title>The draft genome of Phyllobacterium sp. 1N-3.</title>
        <authorList>
            <person name="Liu L."/>
            <person name="Li L."/>
            <person name="Zhang X."/>
            <person name="Wang T."/>
            <person name="Liang L."/>
        </authorList>
    </citation>
    <scope>NUCLEOTIDE SEQUENCE [LARGE SCALE GENOMIC DNA]</scope>
    <source>
        <strain evidence="3 4">1N-3</strain>
    </source>
</reference>
<accession>A0A2S9IP13</accession>
<name>A0A2S9IP13_9HYPH</name>
<dbReference type="AlphaFoldDB" id="A0A2S9IP13"/>
<dbReference type="Pfam" id="PF04892">
    <property type="entry name" value="VanZ"/>
    <property type="match status" value="1"/>
</dbReference>
<feature type="transmembrane region" description="Helical" evidence="1">
    <location>
        <begin position="60"/>
        <end position="78"/>
    </location>
</feature>
<feature type="transmembrane region" description="Helical" evidence="1">
    <location>
        <begin position="36"/>
        <end position="53"/>
    </location>
</feature>
<sequence>MNFYLRCVAWLVLIAILVVTVGPINLRPVTGEPVDIERFLAFFIVGTLFALAYPKHWLSVLVLVVGSAGLFELLQRIAPGRHGEAADFMIKATGGFAGVIIGSVARRFSRSPDKHSPDKRPD</sequence>
<protein>
    <submittedName>
        <fullName evidence="3">VanZ family protein</fullName>
    </submittedName>
</protein>
<keyword evidence="1" id="KW-1133">Transmembrane helix</keyword>
<dbReference type="InterPro" id="IPR006976">
    <property type="entry name" value="VanZ-like"/>
</dbReference>
<keyword evidence="1" id="KW-0472">Membrane</keyword>
<dbReference type="EMBL" id="PVBR01000013">
    <property type="protein sequence ID" value="PRD42274.1"/>
    <property type="molecule type" value="Genomic_DNA"/>
</dbReference>
<feature type="domain" description="VanZ-like" evidence="2">
    <location>
        <begin position="33"/>
        <end position="104"/>
    </location>
</feature>
<evidence type="ECO:0000313" key="4">
    <source>
        <dbReference type="Proteomes" id="UP000239434"/>
    </source>
</evidence>
<dbReference type="RefSeq" id="WP_105743239.1">
    <property type="nucleotide sequence ID" value="NZ_PVBR01000013.1"/>
</dbReference>
<evidence type="ECO:0000259" key="2">
    <source>
        <dbReference type="Pfam" id="PF04892"/>
    </source>
</evidence>
<comment type="caution">
    <text evidence="3">The sequence shown here is derived from an EMBL/GenBank/DDBJ whole genome shotgun (WGS) entry which is preliminary data.</text>
</comment>
<keyword evidence="1" id="KW-0812">Transmembrane</keyword>
<keyword evidence="4" id="KW-1185">Reference proteome</keyword>
<dbReference type="PIRSF" id="PIRSF033367">
    <property type="entry name" value="UCP033367_VanZ"/>
    <property type="match status" value="1"/>
</dbReference>
<feature type="transmembrane region" description="Helical" evidence="1">
    <location>
        <begin position="90"/>
        <end position="109"/>
    </location>
</feature>
<dbReference type="Proteomes" id="UP000239434">
    <property type="component" value="Unassembled WGS sequence"/>
</dbReference>
<gene>
    <name evidence="3" type="ORF">C5748_17610</name>
</gene>
<dbReference type="InterPro" id="IPR017015">
    <property type="entry name" value="UCP033367_VanZ"/>
</dbReference>
<proteinExistence type="predicted"/>
<organism evidence="3 4">
    <name type="scientific">Phyllobacterium phragmitis</name>
    <dbReference type="NCBI Taxonomy" id="2670329"/>
    <lineage>
        <taxon>Bacteria</taxon>
        <taxon>Pseudomonadati</taxon>
        <taxon>Pseudomonadota</taxon>
        <taxon>Alphaproteobacteria</taxon>
        <taxon>Hyphomicrobiales</taxon>
        <taxon>Phyllobacteriaceae</taxon>
        <taxon>Phyllobacterium</taxon>
    </lineage>
</organism>
<evidence type="ECO:0000256" key="1">
    <source>
        <dbReference type="SAM" id="Phobius"/>
    </source>
</evidence>
<evidence type="ECO:0000313" key="3">
    <source>
        <dbReference type="EMBL" id="PRD42274.1"/>
    </source>
</evidence>